<proteinExistence type="predicted"/>
<feature type="transmembrane region" description="Helical" evidence="16">
    <location>
        <begin position="314"/>
        <end position="335"/>
    </location>
</feature>
<evidence type="ECO:0000256" key="10">
    <source>
        <dbReference type="ARBA" id="ARBA00023027"/>
    </source>
</evidence>
<dbReference type="InterPro" id="IPR001750">
    <property type="entry name" value="ND/Mrp_TM"/>
</dbReference>
<feature type="transmembrane region" description="Helical" evidence="16">
    <location>
        <begin position="224"/>
        <end position="246"/>
    </location>
</feature>
<evidence type="ECO:0000256" key="11">
    <source>
        <dbReference type="ARBA" id="ARBA00023075"/>
    </source>
</evidence>
<evidence type="ECO:0000256" key="4">
    <source>
        <dbReference type="ARBA" id="ARBA00022448"/>
    </source>
</evidence>
<feature type="domain" description="NADH-Ubiquinone oxidoreductase (complex I) chain 5 N-terminal" evidence="18">
    <location>
        <begin position="67"/>
        <end position="117"/>
    </location>
</feature>
<comment type="caution">
    <text evidence="20">The sequence shown here is derived from an EMBL/GenBank/DDBJ whole genome shotgun (WGS) entry which is preliminary data.</text>
</comment>
<evidence type="ECO:0000256" key="15">
    <source>
        <dbReference type="SAM" id="MobiDB-lite"/>
    </source>
</evidence>
<keyword evidence="8" id="KW-0249">Electron transport</keyword>
<feature type="domain" description="NADH:quinone oxidoreductase/Mrp antiporter transmembrane" evidence="17">
    <location>
        <begin position="133"/>
        <end position="433"/>
    </location>
</feature>
<keyword evidence="4" id="KW-0813">Transport</keyword>
<reference evidence="21" key="1">
    <citation type="journal article" date="2019" name="Int. J. Syst. Evol. Microbiol.">
        <title>The Global Catalogue of Microorganisms (GCM) 10K type strain sequencing project: providing services to taxonomists for standard genome sequencing and annotation.</title>
        <authorList>
            <consortium name="The Broad Institute Genomics Platform"/>
            <consortium name="The Broad Institute Genome Sequencing Center for Infectious Disease"/>
            <person name="Wu L."/>
            <person name="Ma J."/>
        </authorList>
    </citation>
    <scope>NUCLEOTIDE SEQUENCE [LARGE SCALE GENOMIC DNA]</scope>
    <source>
        <strain evidence="21">JCM 16603</strain>
    </source>
</reference>
<evidence type="ECO:0000256" key="9">
    <source>
        <dbReference type="ARBA" id="ARBA00022989"/>
    </source>
</evidence>
<evidence type="ECO:0000256" key="6">
    <source>
        <dbReference type="ARBA" id="ARBA00022692"/>
    </source>
</evidence>
<organism evidence="20 21">
    <name type="scientific">Sphingomonas humi</name>
    <dbReference type="NCBI Taxonomy" id="335630"/>
    <lineage>
        <taxon>Bacteria</taxon>
        <taxon>Pseudomonadati</taxon>
        <taxon>Pseudomonadota</taxon>
        <taxon>Alphaproteobacteria</taxon>
        <taxon>Sphingomonadales</taxon>
        <taxon>Sphingomonadaceae</taxon>
        <taxon>Sphingomonas</taxon>
    </lineage>
</organism>
<feature type="transmembrane region" description="Helical" evidence="16">
    <location>
        <begin position="429"/>
        <end position="452"/>
    </location>
</feature>
<keyword evidence="7" id="KW-1278">Translocase</keyword>
<feature type="transmembrane region" description="Helical" evidence="16">
    <location>
        <begin position="37"/>
        <end position="62"/>
    </location>
</feature>
<evidence type="ECO:0000256" key="7">
    <source>
        <dbReference type="ARBA" id="ARBA00022967"/>
    </source>
</evidence>
<feature type="transmembrane region" description="Helical" evidence="16">
    <location>
        <begin position="505"/>
        <end position="528"/>
    </location>
</feature>
<name>A0ABP7S477_9SPHN</name>
<comment type="catalytic activity">
    <reaction evidence="13">
        <text>a ubiquinone + NADH + 5 H(+)(in) = a ubiquinol + NAD(+) + 4 H(+)(out)</text>
        <dbReference type="Rhea" id="RHEA:29091"/>
        <dbReference type="Rhea" id="RHEA-COMP:9565"/>
        <dbReference type="Rhea" id="RHEA-COMP:9566"/>
        <dbReference type="ChEBI" id="CHEBI:15378"/>
        <dbReference type="ChEBI" id="CHEBI:16389"/>
        <dbReference type="ChEBI" id="CHEBI:17976"/>
        <dbReference type="ChEBI" id="CHEBI:57540"/>
        <dbReference type="ChEBI" id="CHEBI:57945"/>
        <dbReference type="EC" id="7.1.1.2"/>
    </reaction>
</comment>
<dbReference type="InterPro" id="IPR001516">
    <property type="entry name" value="Proton_antipo_N"/>
</dbReference>
<keyword evidence="6 14" id="KW-0812">Transmembrane</keyword>
<dbReference type="InterPro" id="IPR010934">
    <property type="entry name" value="NADH_DH_su5_C"/>
</dbReference>
<evidence type="ECO:0000256" key="3">
    <source>
        <dbReference type="ARBA" id="ARBA00021096"/>
    </source>
</evidence>
<keyword evidence="21" id="KW-1185">Reference proteome</keyword>
<dbReference type="Gene3D" id="1.20.5.2700">
    <property type="match status" value="1"/>
</dbReference>
<dbReference type="NCBIfam" id="TIGR01974">
    <property type="entry name" value="NDH_I_L"/>
    <property type="match status" value="1"/>
</dbReference>
<evidence type="ECO:0000256" key="2">
    <source>
        <dbReference type="ARBA" id="ARBA00012944"/>
    </source>
</evidence>
<dbReference type="EMBL" id="BAAAZD010000002">
    <property type="protein sequence ID" value="GAA4006424.1"/>
    <property type="molecule type" value="Genomic_DNA"/>
</dbReference>
<keyword evidence="9 16" id="KW-1133">Transmembrane helix</keyword>
<evidence type="ECO:0000256" key="14">
    <source>
        <dbReference type="RuleBase" id="RU000320"/>
    </source>
</evidence>
<protein>
    <recommendedName>
        <fullName evidence="3">NADH-ubiquinone oxidoreductase chain 5</fullName>
        <ecNumber evidence="2">7.1.1.2</ecNumber>
    </recommendedName>
</protein>
<dbReference type="PANTHER" id="PTHR42829">
    <property type="entry name" value="NADH-UBIQUINONE OXIDOREDUCTASE CHAIN 5"/>
    <property type="match status" value="1"/>
</dbReference>
<feature type="transmembrane region" description="Helical" evidence="16">
    <location>
        <begin position="116"/>
        <end position="133"/>
    </location>
</feature>
<feature type="transmembrane region" description="Helical" evidence="16">
    <location>
        <begin position="83"/>
        <end position="104"/>
    </location>
</feature>
<dbReference type="RefSeq" id="WP_344710026.1">
    <property type="nucleotide sequence ID" value="NZ_BAAAZD010000002.1"/>
</dbReference>
<feature type="transmembrane region" description="Helical" evidence="16">
    <location>
        <begin position="289"/>
        <end position="308"/>
    </location>
</feature>
<evidence type="ECO:0000256" key="16">
    <source>
        <dbReference type="SAM" id="Phobius"/>
    </source>
</evidence>
<evidence type="ECO:0000313" key="20">
    <source>
        <dbReference type="EMBL" id="GAA4006424.1"/>
    </source>
</evidence>
<dbReference type="PRINTS" id="PR01434">
    <property type="entry name" value="NADHDHGNASE5"/>
</dbReference>
<feature type="transmembrane region" description="Helical" evidence="16">
    <location>
        <begin position="258"/>
        <end position="277"/>
    </location>
</feature>
<sequence>MHSIIFIVFLPLLASLVAGLGGRVIGKVPAKAVTTGALFISCALSWPIFIAFLNGSAEATVVPVLEWIRSGNLAVDWSLRVDALTAVMLVVITTVSSLVHLYSWGYMDEDPSQPRFFAYLSLFTFAMLMLVTADSLIQMFFGWEGVGLASYLLIGFWYYKPSANAAAMKAFVVNRVGDFGFSLGIFGTFLVFGTVSIPAILAAAPGMAASTIGFAGMRVDTMTLLCLLLFVGAMGKSAQLGLHTWLPDAMEGPTPVSALIHAATMVTAGVFMVCRLSPMFEVSPTAMTVVTYVGLATALFAATVGLVQNDIKRVIAYSTCSQLGYMFFAAGVGAYGAAMFHLFTHAFFKALLFLGAGSVIHAMHHEQDMRYYGALRKEIPLTFWAMVLGTLAITGVGIIGVFGFAGFYSKDSILESAFASGSVHGTMAFFVGAFAALLTSFYSWRLIFLTFFGKARWAGSEHIQHAVHGDHHDHPDEEHGDSSHSTAQPVVGTAGYHPHESPWSMLVPLGVLSLGAVFAGFGFHHYFVEPEGGPEFWRGALVFNEHLMHAAHQVPLWVKLTPAFVMLVGLALAWNNYIRRPDMPAKWVAATGPIHQFLMNKWYFDELYAFLFVRPALALGRFFWKRGDVETIDRFGPHGAAYAVGIGNRMTAKLQSGYLNSYALVMLLGLVGGATWVMTR</sequence>
<feature type="transmembrane region" description="Helical" evidence="16">
    <location>
        <begin position="342"/>
        <end position="363"/>
    </location>
</feature>
<keyword evidence="5" id="KW-0679">Respiratory chain</keyword>
<keyword evidence="12 16" id="KW-0472">Membrane</keyword>
<keyword evidence="11" id="KW-0830">Ubiquinone</keyword>
<evidence type="ECO:0000256" key="12">
    <source>
        <dbReference type="ARBA" id="ARBA00023136"/>
    </source>
</evidence>
<feature type="domain" description="NADH dehydrogenase subunit 5 C-terminal" evidence="19">
    <location>
        <begin position="553"/>
        <end position="669"/>
    </location>
</feature>
<feature type="transmembrane region" description="Helical" evidence="16">
    <location>
        <begin position="179"/>
        <end position="203"/>
    </location>
</feature>
<dbReference type="EC" id="7.1.1.2" evidence="2"/>
<evidence type="ECO:0000256" key="8">
    <source>
        <dbReference type="ARBA" id="ARBA00022982"/>
    </source>
</evidence>
<dbReference type="Proteomes" id="UP001501310">
    <property type="component" value="Unassembled WGS sequence"/>
</dbReference>
<evidence type="ECO:0000313" key="21">
    <source>
        <dbReference type="Proteomes" id="UP001501310"/>
    </source>
</evidence>
<feature type="transmembrane region" description="Helical" evidence="16">
    <location>
        <begin position="383"/>
        <end position="408"/>
    </location>
</feature>
<feature type="region of interest" description="Disordered" evidence="15">
    <location>
        <begin position="467"/>
        <end position="491"/>
    </location>
</feature>
<feature type="compositionally biased region" description="Basic and acidic residues" evidence="15">
    <location>
        <begin position="467"/>
        <end position="482"/>
    </location>
</feature>
<dbReference type="NCBIfam" id="NF005141">
    <property type="entry name" value="PRK06590.1"/>
    <property type="match status" value="1"/>
</dbReference>
<comment type="subcellular location">
    <subcellularLocation>
        <location evidence="1">Endomembrane system</location>
        <topology evidence="1">Multi-pass membrane protein</topology>
    </subcellularLocation>
    <subcellularLocation>
        <location evidence="14">Membrane</location>
        <topology evidence="14">Multi-pass membrane protein</topology>
    </subcellularLocation>
</comment>
<gene>
    <name evidence="20" type="primary">nuoL</name>
    <name evidence="20" type="ORF">GCM10022211_18970</name>
</gene>
<dbReference type="Pfam" id="PF06455">
    <property type="entry name" value="NADH5_C"/>
    <property type="match status" value="1"/>
</dbReference>
<dbReference type="InterPro" id="IPR003945">
    <property type="entry name" value="NU5C-like"/>
</dbReference>
<evidence type="ECO:0000256" key="5">
    <source>
        <dbReference type="ARBA" id="ARBA00022660"/>
    </source>
</evidence>
<evidence type="ECO:0000259" key="19">
    <source>
        <dbReference type="Pfam" id="PF06455"/>
    </source>
</evidence>
<dbReference type="InterPro" id="IPR018393">
    <property type="entry name" value="NADHpl_OxRdtase_5_subgr"/>
</dbReference>
<dbReference type="Pfam" id="PF00361">
    <property type="entry name" value="Proton_antipo_M"/>
    <property type="match status" value="1"/>
</dbReference>
<feature type="transmembrane region" description="Helical" evidence="16">
    <location>
        <begin position="556"/>
        <end position="574"/>
    </location>
</feature>
<evidence type="ECO:0000259" key="18">
    <source>
        <dbReference type="Pfam" id="PF00662"/>
    </source>
</evidence>
<evidence type="ECO:0000256" key="1">
    <source>
        <dbReference type="ARBA" id="ARBA00004127"/>
    </source>
</evidence>
<keyword evidence="10" id="KW-0520">NAD</keyword>
<dbReference type="PRINTS" id="PR01435">
    <property type="entry name" value="NPOXDRDTASE5"/>
</dbReference>
<dbReference type="PANTHER" id="PTHR42829:SF2">
    <property type="entry name" value="NADH-UBIQUINONE OXIDOREDUCTASE CHAIN 5"/>
    <property type="match status" value="1"/>
</dbReference>
<evidence type="ECO:0000256" key="13">
    <source>
        <dbReference type="ARBA" id="ARBA00049551"/>
    </source>
</evidence>
<accession>A0ABP7S477</accession>
<feature type="transmembrane region" description="Helical" evidence="16">
    <location>
        <begin position="659"/>
        <end position="678"/>
    </location>
</feature>
<feature type="transmembrane region" description="Helical" evidence="16">
    <location>
        <begin position="140"/>
        <end position="159"/>
    </location>
</feature>
<dbReference type="Pfam" id="PF00662">
    <property type="entry name" value="Proton_antipo_N"/>
    <property type="match status" value="1"/>
</dbReference>
<evidence type="ECO:0000259" key="17">
    <source>
        <dbReference type="Pfam" id="PF00361"/>
    </source>
</evidence>